<dbReference type="PANTHER" id="PTHR38599:SF1">
    <property type="entry name" value="CUPIN DOMAIN PROTEIN (AFU_ORTHOLOGUE AFUA_3G13620)"/>
    <property type="match status" value="1"/>
</dbReference>
<gene>
    <name evidence="2" type="ORF">FOY51_02680</name>
</gene>
<proteinExistence type="predicted"/>
<dbReference type="InterPro" id="IPR014710">
    <property type="entry name" value="RmlC-like_jellyroll"/>
</dbReference>
<dbReference type="OrthoDB" id="9802489at2"/>
<accession>A0A5A7SKU5</accession>
<dbReference type="InterPro" id="IPR013096">
    <property type="entry name" value="Cupin_2"/>
</dbReference>
<evidence type="ECO:0000313" key="3">
    <source>
        <dbReference type="Proteomes" id="UP000322244"/>
    </source>
</evidence>
<dbReference type="SUPFAM" id="SSF51182">
    <property type="entry name" value="RmlC-like cupins"/>
    <property type="match status" value="1"/>
</dbReference>
<evidence type="ECO:0000259" key="1">
    <source>
        <dbReference type="Pfam" id="PF07883"/>
    </source>
</evidence>
<keyword evidence="3" id="KW-1185">Reference proteome</keyword>
<reference evidence="2 3" key="1">
    <citation type="submission" date="2019-07" db="EMBL/GenBank/DDBJ databases">
        <title>Rhodococcus cavernicolus sp. nov., isolated from a cave.</title>
        <authorList>
            <person name="Lee S.D."/>
        </authorList>
    </citation>
    <scope>NUCLEOTIDE SEQUENCE [LARGE SCALE GENOMIC DNA]</scope>
    <source>
        <strain evidence="2 3">C1-24</strain>
    </source>
</reference>
<dbReference type="RefSeq" id="WP_149428626.1">
    <property type="nucleotide sequence ID" value="NZ_VLNY01000001.1"/>
</dbReference>
<dbReference type="Proteomes" id="UP000322244">
    <property type="component" value="Unassembled WGS sequence"/>
</dbReference>
<comment type="caution">
    <text evidence="2">The sequence shown here is derived from an EMBL/GenBank/DDBJ whole genome shotgun (WGS) entry which is preliminary data.</text>
</comment>
<protein>
    <submittedName>
        <fullName evidence="2">Cupin domain-containing protein</fullName>
    </submittedName>
</protein>
<sequence length="116" mass="12575">MDTPLTDETPMTREVVLDASIATAAPVQRVETRRIRMRAGLAAGAHVHNGPVVGNVLAGRVLFQVEGQESTILSPGDVFYEPADVVISHFDALDEDVTFLAYFPLTEGQSVELHMV</sequence>
<dbReference type="EMBL" id="VLNY01000001">
    <property type="protein sequence ID" value="KAA0024851.1"/>
    <property type="molecule type" value="Genomic_DNA"/>
</dbReference>
<dbReference type="PANTHER" id="PTHR38599">
    <property type="entry name" value="CUPIN DOMAIN PROTEIN (AFU_ORTHOLOGUE AFUA_3G13620)"/>
    <property type="match status" value="1"/>
</dbReference>
<dbReference type="AlphaFoldDB" id="A0A5A7SKU5"/>
<dbReference type="Gene3D" id="2.60.120.10">
    <property type="entry name" value="Jelly Rolls"/>
    <property type="match status" value="1"/>
</dbReference>
<organism evidence="2 3">
    <name type="scientific">Antrihabitans cavernicola</name>
    <dbReference type="NCBI Taxonomy" id="2495913"/>
    <lineage>
        <taxon>Bacteria</taxon>
        <taxon>Bacillati</taxon>
        <taxon>Actinomycetota</taxon>
        <taxon>Actinomycetes</taxon>
        <taxon>Mycobacteriales</taxon>
        <taxon>Nocardiaceae</taxon>
        <taxon>Antrihabitans</taxon>
    </lineage>
</organism>
<dbReference type="InterPro" id="IPR011051">
    <property type="entry name" value="RmlC_Cupin_sf"/>
</dbReference>
<dbReference type="Pfam" id="PF07883">
    <property type="entry name" value="Cupin_2"/>
    <property type="match status" value="1"/>
</dbReference>
<feature type="domain" description="Cupin type-2" evidence="1">
    <location>
        <begin position="36"/>
        <end position="100"/>
    </location>
</feature>
<name>A0A5A7SKU5_9NOCA</name>
<evidence type="ECO:0000313" key="2">
    <source>
        <dbReference type="EMBL" id="KAA0024851.1"/>
    </source>
</evidence>